<evidence type="ECO:0000313" key="5">
    <source>
        <dbReference type="EMBL" id="KAH7251096.1"/>
    </source>
</evidence>
<accession>A0A8K0S3N8</accession>
<dbReference type="GO" id="GO:0003677">
    <property type="term" value="F:DNA binding"/>
    <property type="evidence" value="ECO:0007669"/>
    <property type="project" value="InterPro"/>
</dbReference>
<feature type="region of interest" description="Disordered" evidence="3">
    <location>
        <begin position="1"/>
        <end position="66"/>
    </location>
</feature>
<organism evidence="5 6">
    <name type="scientific">Fusarium tricinctum</name>
    <dbReference type="NCBI Taxonomy" id="61284"/>
    <lineage>
        <taxon>Eukaryota</taxon>
        <taxon>Fungi</taxon>
        <taxon>Dikarya</taxon>
        <taxon>Ascomycota</taxon>
        <taxon>Pezizomycotina</taxon>
        <taxon>Sordariomycetes</taxon>
        <taxon>Hypocreomycetidae</taxon>
        <taxon>Hypocreales</taxon>
        <taxon>Nectriaceae</taxon>
        <taxon>Fusarium</taxon>
        <taxon>Fusarium tricinctum species complex</taxon>
    </lineage>
</organism>
<evidence type="ECO:0000313" key="6">
    <source>
        <dbReference type="Proteomes" id="UP000813427"/>
    </source>
</evidence>
<dbReference type="Proteomes" id="UP000813427">
    <property type="component" value="Unassembled WGS sequence"/>
</dbReference>
<dbReference type="EMBL" id="JAGPXF010000003">
    <property type="protein sequence ID" value="KAH7251096.1"/>
    <property type="molecule type" value="Genomic_DNA"/>
</dbReference>
<dbReference type="CDD" id="cd12148">
    <property type="entry name" value="fungal_TF_MHR"/>
    <property type="match status" value="1"/>
</dbReference>
<dbReference type="PANTHER" id="PTHR47256">
    <property type="entry name" value="ZN(II)2CYS6 TRANSCRIPTION FACTOR (EUROFUNG)-RELATED"/>
    <property type="match status" value="1"/>
</dbReference>
<evidence type="ECO:0000256" key="1">
    <source>
        <dbReference type="ARBA" id="ARBA00022723"/>
    </source>
</evidence>
<dbReference type="PANTHER" id="PTHR47256:SF1">
    <property type="entry name" value="ZN(II)2CYS6 TRANSCRIPTION FACTOR (EUROFUNG)"/>
    <property type="match status" value="1"/>
</dbReference>
<dbReference type="InterPro" id="IPR053187">
    <property type="entry name" value="Notoamide_regulator"/>
</dbReference>
<dbReference type="Gene3D" id="4.10.240.10">
    <property type="entry name" value="Zn(2)-C6 fungal-type DNA-binding domain"/>
    <property type="match status" value="1"/>
</dbReference>
<name>A0A8K0S3N8_9HYPO</name>
<dbReference type="CDD" id="cd00067">
    <property type="entry name" value="GAL4"/>
    <property type="match status" value="1"/>
</dbReference>
<dbReference type="SMART" id="SM00066">
    <property type="entry name" value="GAL4"/>
    <property type="match status" value="1"/>
</dbReference>
<proteinExistence type="predicted"/>
<evidence type="ECO:0000259" key="4">
    <source>
        <dbReference type="PROSITE" id="PS50048"/>
    </source>
</evidence>
<keyword evidence="1" id="KW-0479">Metal-binding</keyword>
<protein>
    <recommendedName>
        <fullName evidence="4">Zn(2)-C6 fungal-type domain-containing protein</fullName>
    </recommendedName>
</protein>
<keyword evidence="2" id="KW-0539">Nucleus</keyword>
<dbReference type="Pfam" id="PF04082">
    <property type="entry name" value="Fungal_trans"/>
    <property type="match status" value="1"/>
</dbReference>
<keyword evidence="6" id="KW-1185">Reference proteome</keyword>
<evidence type="ECO:0000256" key="2">
    <source>
        <dbReference type="ARBA" id="ARBA00023242"/>
    </source>
</evidence>
<dbReference type="GO" id="GO:0000981">
    <property type="term" value="F:DNA-binding transcription factor activity, RNA polymerase II-specific"/>
    <property type="evidence" value="ECO:0007669"/>
    <property type="project" value="InterPro"/>
</dbReference>
<feature type="compositionally biased region" description="Polar residues" evidence="3">
    <location>
        <begin position="1"/>
        <end position="13"/>
    </location>
</feature>
<sequence length="723" mass="82066">MRPQISISPQFQSLAHRGAPTEAPSGAPASSLPRFRKLLPASEPNPESTNNGSATGSENGLLSPSPRATLTKTACERCRKRKIKCGGERPSCKSCLGKGFECDYQIDQFLSVRKRKYDEIEEKAGNFEQLYHLLRCLPEQDSQSILHRLRQGADVATMIRQVKDGNLILQLAWAPDAQLHHDFPHFNSMPAALLSPGVDLPLFQPTKPQAIPQARGREPELVDPHLPDIQVSRWTEVEKDDELLRTLLRSYFLHDYANYTCFQKDIFLCAMKDDDSRFCSALLVNAVLAQACHSYHGATHRAQFRIPETLGHRFLTEAERLWKLESGRSSLTTLHAAMVLHIIYTVSGRDEVGISYLLQSVQMAQDLQLFATEETEGTTRTARVFTAWALYRWQSMQGLHCSRAPLIREPPATPMPELSQDHQDSWYGELWLRHPPSPTTIPMHFGHVFRTQTELRRIANEIACIRFGDEETARSLTEDELALFRNALDNWYDTVPDPIKSHNAVLPCQLIMHMEYCILLFKVAQMVSDGSTTRQQASPETTNDKGRPSRGVAYALRCLETVLRVYYLRWSFEHTDTFLTYFLSILADMTIESMNSASISPNDEETLKILRATLILCVKGLYDQGQHIFVSSIICRLMQDRMTDKDMNELRRCTTWGDNQPLASQYARAAFPVNILKMKPDEDWKMETIENLAKKYNQLALEATGNEKAIFQESTLSVSPRAA</sequence>
<reference evidence="5" key="1">
    <citation type="journal article" date="2021" name="Nat. Commun.">
        <title>Genetic determinants of endophytism in the Arabidopsis root mycobiome.</title>
        <authorList>
            <person name="Mesny F."/>
            <person name="Miyauchi S."/>
            <person name="Thiergart T."/>
            <person name="Pickel B."/>
            <person name="Atanasova L."/>
            <person name="Karlsson M."/>
            <person name="Huettel B."/>
            <person name="Barry K.W."/>
            <person name="Haridas S."/>
            <person name="Chen C."/>
            <person name="Bauer D."/>
            <person name="Andreopoulos W."/>
            <person name="Pangilinan J."/>
            <person name="LaButti K."/>
            <person name="Riley R."/>
            <person name="Lipzen A."/>
            <person name="Clum A."/>
            <person name="Drula E."/>
            <person name="Henrissat B."/>
            <person name="Kohler A."/>
            <person name="Grigoriev I.V."/>
            <person name="Martin F.M."/>
            <person name="Hacquard S."/>
        </authorList>
    </citation>
    <scope>NUCLEOTIDE SEQUENCE</scope>
    <source>
        <strain evidence="5">MPI-SDFR-AT-0068</strain>
    </source>
</reference>
<dbReference type="AlphaFoldDB" id="A0A8K0S3N8"/>
<dbReference type="GO" id="GO:0006351">
    <property type="term" value="P:DNA-templated transcription"/>
    <property type="evidence" value="ECO:0007669"/>
    <property type="project" value="InterPro"/>
</dbReference>
<feature type="compositionally biased region" description="Polar residues" evidence="3">
    <location>
        <begin position="45"/>
        <end position="66"/>
    </location>
</feature>
<dbReference type="PROSITE" id="PS00463">
    <property type="entry name" value="ZN2_CY6_FUNGAL_1"/>
    <property type="match status" value="1"/>
</dbReference>
<dbReference type="Pfam" id="PF00172">
    <property type="entry name" value="Zn_clus"/>
    <property type="match status" value="1"/>
</dbReference>
<dbReference type="SUPFAM" id="SSF57701">
    <property type="entry name" value="Zn2/Cys6 DNA-binding domain"/>
    <property type="match status" value="1"/>
</dbReference>
<dbReference type="OrthoDB" id="426882at2759"/>
<dbReference type="InterPro" id="IPR036864">
    <property type="entry name" value="Zn2-C6_fun-type_DNA-bd_sf"/>
</dbReference>
<evidence type="ECO:0000256" key="3">
    <source>
        <dbReference type="SAM" id="MobiDB-lite"/>
    </source>
</evidence>
<dbReference type="InterPro" id="IPR007219">
    <property type="entry name" value="XnlR_reg_dom"/>
</dbReference>
<comment type="caution">
    <text evidence="5">The sequence shown here is derived from an EMBL/GenBank/DDBJ whole genome shotgun (WGS) entry which is preliminary data.</text>
</comment>
<feature type="domain" description="Zn(2)-C6 fungal-type" evidence="4">
    <location>
        <begin position="74"/>
        <end position="104"/>
    </location>
</feature>
<dbReference type="GO" id="GO:0008270">
    <property type="term" value="F:zinc ion binding"/>
    <property type="evidence" value="ECO:0007669"/>
    <property type="project" value="InterPro"/>
</dbReference>
<dbReference type="PROSITE" id="PS50048">
    <property type="entry name" value="ZN2_CY6_FUNGAL_2"/>
    <property type="match status" value="1"/>
</dbReference>
<dbReference type="InterPro" id="IPR001138">
    <property type="entry name" value="Zn2Cys6_DnaBD"/>
</dbReference>
<gene>
    <name evidence="5" type="ORF">BKA59DRAFT_415648</name>
</gene>